<keyword evidence="2" id="KW-1185">Reference proteome</keyword>
<dbReference type="STRING" id="990316.MCON_3428"/>
<gene>
    <name evidence="1" type="ordered locus">MCON_3428</name>
</gene>
<evidence type="ECO:0000313" key="2">
    <source>
        <dbReference type="Proteomes" id="UP000007807"/>
    </source>
</evidence>
<dbReference type="HOGENOM" id="CLU_304154_0_0_2"/>
<dbReference type="Proteomes" id="UP000007807">
    <property type="component" value="Chromosome"/>
</dbReference>
<protein>
    <recommendedName>
        <fullName evidence="3">CARDB domain-containing protein</fullName>
    </recommendedName>
</protein>
<dbReference type="EMBL" id="CP002565">
    <property type="protein sequence ID" value="AEB69663.1"/>
    <property type="molecule type" value="Genomic_DNA"/>
</dbReference>
<evidence type="ECO:0000313" key="1">
    <source>
        <dbReference type="EMBL" id="AEB69663.1"/>
    </source>
</evidence>
<dbReference type="InterPro" id="IPR013783">
    <property type="entry name" value="Ig-like_fold"/>
</dbReference>
<sequence length="977" mass="106378">MIGQRLLICLLFMAALFPAAAGDETSPPEVSSPGGWMEDINPADYALLAADLKDPFKFEGEINAQASSTGFAITTSKGLERQNVSFLELTQEVSIEGMPEDCRGFLSLYVAVFDSSEKAEAFCQEHFQDFGFTEDFSGYTPGYNGLGDPRLEGKGASSTGGHIVQFENMVARIYELGCINEIPKGSVDAFARLWLDKVSKIKSPEKPDLHLDPDHIYLSYHKDNNLLQTEISADSQAVAVEVKNMGTVEAKDVRVQLYLKKGEDLQPIGQPAYVGDIPAGSTKSGTAFWDLEGKNAEGAILQAQAFMLNEKDAIEEDNNASITVNIYYAYNGNRAYSWIDDTYRFDNYGFEGRETEEMVEGLLATVVGNMQADGNFLSAMQRLLFPSTFMRFWNYSIESMDVGAGGHCYGMAATSALYFTDRGSSPLSKPTSQMSLEEASTNIAIYHRAQMLPLWTAMISDFRFFQRDQSPAKCHQAVKDALKDSREPVIIEFFGRIGNKTAGHAVLAYKLIEVQGREPVIYVYDPNFPVSKAKPPRSMPQITLEISNNNWKNPAYMGYMWAYASAISAHPVFRQIPLEDVNALVPSLKKSLYEMAEVLRKANAIMAVLRCPADAVFTDVQGRQTGIVDGQIINEIPGAEVLADGDVEIYMLPAEGSYSLFIDATDQGMVDLDVIRTEDESAGITSFQDMAVQTGAQMTGTIQAGGEIANLQSGSESIPPSLDTTVDLSGFAGEALDKDPAEGSTSDSEVEAQEELIMEINTLGGVGNAPTSPVQFTLDRPYTITRIRTYHWNYGSGQTPGTIAIQDASGNQYGPWAATGELGMGGVQDAYWVVEPGAVLPSGVYTLVDSDPDTWSQNSETGGRGVAHIWGIPSQSEEGTVQSCDWSGTWNTDWGTMQLQQSGDKVTGNYTHDQGRIDGTAFGSQLVGTWSEAPSYSPPDDGGDLEIVMSEDCQSFSGSWRYGSEGGWSGGWIGSRQ</sequence>
<dbReference type="InParanoid" id="F4BVQ0"/>
<accession>F4BVQ0</accession>
<dbReference type="Gene3D" id="2.60.40.10">
    <property type="entry name" value="Immunoglobulins"/>
    <property type="match status" value="1"/>
</dbReference>
<dbReference type="AlphaFoldDB" id="F4BVQ0"/>
<dbReference type="KEGG" id="mcj:MCON_3428"/>
<evidence type="ECO:0008006" key="3">
    <source>
        <dbReference type="Google" id="ProtNLM"/>
    </source>
</evidence>
<reference evidence="1 2" key="1">
    <citation type="journal article" date="2011" name="J. Bacteriol.">
        <title>Complete genome sequence of Methanosaeta concilii, a specialist in aceticlastic methanogenesis.</title>
        <authorList>
            <person name="Barber R.D."/>
            <person name="Zhang L."/>
            <person name="Harnack M."/>
            <person name="Olson M.V."/>
            <person name="Kaul R."/>
            <person name="Ingram-Smith C."/>
            <person name="Smith K.S."/>
        </authorList>
    </citation>
    <scope>NUCLEOTIDE SEQUENCE [LARGE SCALE GENOMIC DNA]</scope>
    <source>
        <strain evidence="2">ATCC 5969 / DSM 3671 / JCM 10134 / NBRC 103675 / OCM 69 / GP-6</strain>
    </source>
</reference>
<proteinExistence type="predicted"/>
<organism evidence="1 2">
    <name type="scientific">Methanothrix soehngenii (strain ATCC 5969 / DSM 3671 / JCM 10134 / NBRC 103675 / OCM 69 / GP-6)</name>
    <name type="common">Methanosaeta concilii</name>
    <dbReference type="NCBI Taxonomy" id="990316"/>
    <lineage>
        <taxon>Archaea</taxon>
        <taxon>Methanobacteriati</taxon>
        <taxon>Methanobacteriota</taxon>
        <taxon>Stenosarchaea group</taxon>
        <taxon>Methanomicrobia</taxon>
        <taxon>Methanotrichales</taxon>
        <taxon>Methanotrichaceae</taxon>
        <taxon>Methanothrix</taxon>
    </lineage>
</organism>
<name>F4BVQ0_METSG</name>